<proteinExistence type="predicted"/>
<name>A0A4R5W3T0_9BURK</name>
<dbReference type="InterPro" id="IPR016181">
    <property type="entry name" value="Acyl_CoA_acyltransferase"/>
</dbReference>
<evidence type="ECO:0000256" key="2">
    <source>
        <dbReference type="ARBA" id="ARBA00023315"/>
    </source>
</evidence>
<sequence>MRLIRPAVLADAKQLAQLQERTFRDMFEATNTAEDMTEHCAKSYGEALQQREILNPLVTTLICFEGEAQIGFVQLRQGEIPSCVPAKRALEIQRLYVDKAWHGKGVAQELMQQAIELAQQSKAEQLWLGVWEHNPRAISFYAKFGFVEVGEHIFMVGSDAQRDLIVSRPV</sequence>
<dbReference type="RefSeq" id="WP_133326594.1">
    <property type="nucleotide sequence ID" value="NZ_SMYL01000002.1"/>
</dbReference>
<dbReference type="EMBL" id="SMYL01000002">
    <property type="protein sequence ID" value="TDK67389.1"/>
    <property type="molecule type" value="Genomic_DNA"/>
</dbReference>
<dbReference type="CDD" id="cd04301">
    <property type="entry name" value="NAT_SF"/>
    <property type="match status" value="1"/>
</dbReference>
<accession>A0A4R5W3T0</accession>
<evidence type="ECO:0000313" key="4">
    <source>
        <dbReference type="EMBL" id="TDK67389.1"/>
    </source>
</evidence>
<gene>
    <name evidence="4" type="ORF">E2I14_06415</name>
</gene>
<dbReference type="PANTHER" id="PTHR43877:SF1">
    <property type="entry name" value="ACETYLTRANSFERASE"/>
    <property type="match status" value="1"/>
</dbReference>
<dbReference type="InterPro" id="IPR050832">
    <property type="entry name" value="Bact_Acetyltransf"/>
</dbReference>
<protein>
    <submittedName>
        <fullName evidence="4">GNAT family N-acetyltransferase</fullName>
    </submittedName>
</protein>
<dbReference type="PANTHER" id="PTHR43877">
    <property type="entry name" value="AMINOALKYLPHOSPHONATE N-ACETYLTRANSFERASE-RELATED-RELATED"/>
    <property type="match status" value="1"/>
</dbReference>
<evidence type="ECO:0000259" key="3">
    <source>
        <dbReference type="PROSITE" id="PS51186"/>
    </source>
</evidence>
<dbReference type="Proteomes" id="UP000294829">
    <property type="component" value="Unassembled WGS sequence"/>
</dbReference>
<reference evidence="4 5" key="1">
    <citation type="submission" date="2019-03" db="EMBL/GenBank/DDBJ databases">
        <title>Sapientia aquatica gen. nov., sp. nov., isolated from a crater lake.</title>
        <authorList>
            <person name="Felfoldi T."/>
            <person name="Szabo A."/>
            <person name="Toth E."/>
            <person name="Schumann P."/>
            <person name="Keki Z."/>
            <person name="Marialigeti K."/>
            <person name="Mathe I."/>
        </authorList>
    </citation>
    <scope>NUCLEOTIDE SEQUENCE [LARGE SCALE GENOMIC DNA]</scope>
    <source>
        <strain evidence="4 5">SA-152</strain>
    </source>
</reference>
<feature type="domain" description="N-acetyltransferase" evidence="3">
    <location>
        <begin position="2"/>
        <end position="170"/>
    </location>
</feature>
<dbReference type="GO" id="GO:0016747">
    <property type="term" value="F:acyltransferase activity, transferring groups other than amino-acyl groups"/>
    <property type="evidence" value="ECO:0007669"/>
    <property type="project" value="InterPro"/>
</dbReference>
<keyword evidence="5" id="KW-1185">Reference proteome</keyword>
<dbReference type="Pfam" id="PF00583">
    <property type="entry name" value="Acetyltransf_1"/>
    <property type="match status" value="1"/>
</dbReference>
<dbReference type="Gene3D" id="3.40.630.30">
    <property type="match status" value="1"/>
</dbReference>
<dbReference type="PROSITE" id="PS51186">
    <property type="entry name" value="GNAT"/>
    <property type="match status" value="1"/>
</dbReference>
<keyword evidence="1 4" id="KW-0808">Transferase</keyword>
<dbReference type="AlphaFoldDB" id="A0A4R5W3T0"/>
<organism evidence="4 5">
    <name type="scientific">Sapientia aquatica</name>
    <dbReference type="NCBI Taxonomy" id="1549640"/>
    <lineage>
        <taxon>Bacteria</taxon>
        <taxon>Pseudomonadati</taxon>
        <taxon>Pseudomonadota</taxon>
        <taxon>Betaproteobacteria</taxon>
        <taxon>Burkholderiales</taxon>
        <taxon>Oxalobacteraceae</taxon>
        <taxon>Sapientia</taxon>
    </lineage>
</organism>
<evidence type="ECO:0000256" key="1">
    <source>
        <dbReference type="ARBA" id="ARBA00022679"/>
    </source>
</evidence>
<dbReference type="InterPro" id="IPR000182">
    <property type="entry name" value="GNAT_dom"/>
</dbReference>
<evidence type="ECO:0000313" key="5">
    <source>
        <dbReference type="Proteomes" id="UP000294829"/>
    </source>
</evidence>
<comment type="caution">
    <text evidence="4">The sequence shown here is derived from an EMBL/GenBank/DDBJ whole genome shotgun (WGS) entry which is preliminary data.</text>
</comment>
<dbReference type="OrthoDB" id="143110at2"/>
<keyword evidence="2" id="KW-0012">Acyltransferase</keyword>
<dbReference type="SUPFAM" id="SSF55729">
    <property type="entry name" value="Acyl-CoA N-acyltransferases (Nat)"/>
    <property type="match status" value="1"/>
</dbReference>